<dbReference type="RefSeq" id="WP_267611843.1">
    <property type="nucleotide sequence ID" value="NZ_JAOVZQ010000001.1"/>
</dbReference>
<comment type="caution">
    <text evidence="1">The sequence shown here is derived from an EMBL/GenBank/DDBJ whole genome shotgun (WGS) entry which is preliminary data.</text>
</comment>
<protein>
    <submittedName>
        <fullName evidence="1">DUF1801 domain-containing protein</fullName>
    </submittedName>
</protein>
<proteinExistence type="predicted"/>
<evidence type="ECO:0000313" key="2">
    <source>
        <dbReference type="Proteomes" id="UP001081283"/>
    </source>
</evidence>
<dbReference type="EMBL" id="JAOVZQ010000001">
    <property type="protein sequence ID" value="MCY0093900.1"/>
    <property type="molecule type" value="Genomic_DNA"/>
</dbReference>
<accession>A0ABT3YDT3</accession>
<name>A0ABT3YDT3_9HYPH</name>
<organism evidence="1 2">
    <name type="scientific">Hoeflea ulvae</name>
    <dbReference type="NCBI Taxonomy" id="2983764"/>
    <lineage>
        <taxon>Bacteria</taxon>
        <taxon>Pseudomonadati</taxon>
        <taxon>Pseudomonadota</taxon>
        <taxon>Alphaproteobacteria</taxon>
        <taxon>Hyphomicrobiales</taxon>
        <taxon>Rhizobiaceae</taxon>
        <taxon>Hoeflea</taxon>
    </lineage>
</organism>
<dbReference type="Proteomes" id="UP001081283">
    <property type="component" value="Unassembled WGS sequence"/>
</dbReference>
<sequence>MTPEEVKELIYEVAELTPGVGRLEESLKWGEQSFAPARRNIGSSVRIAPRQNGEVALMFICHTNLVEQFRTLYPDALTYEDNRAIVLEAGRQPDLEALSHCIGLALTYKLRKRGKSGPV</sequence>
<reference evidence="1" key="1">
    <citation type="submission" date="2022-10" db="EMBL/GenBank/DDBJ databases">
        <title>Hoeflea sp. J2-29, isolated from marine algae.</title>
        <authorList>
            <person name="Kristyanto S."/>
            <person name="Kim J.M."/>
            <person name="Jeon C.O."/>
        </authorList>
    </citation>
    <scope>NUCLEOTIDE SEQUENCE</scope>
    <source>
        <strain evidence="1">J2-29</strain>
    </source>
</reference>
<gene>
    <name evidence="1" type="ORF">OEG82_07685</name>
</gene>
<evidence type="ECO:0000313" key="1">
    <source>
        <dbReference type="EMBL" id="MCY0093900.1"/>
    </source>
</evidence>
<keyword evidence="2" id="KW-1185">Reference proteome</keyword>